<evidence type="ECO:0000313" key="9">
    <source>
        <dbReference type="Proteomes" id="UP000076765"/>
    </source>
</evidence>
<dbReference type="EMBL" id="CP011158">
    <property type="protein sequence ID" value="ANB91060.1"/>
    <property type="molecule type" value="Genomic_DNA"/>
</dbReference>
<reference evidence="8 10" key="2">
    <citation type="submission" date="2018-06" db="EMBL/GenBank/DDBJ databases">
        <authorList>
            <consortium name="Pathogen Informatics"/>
            <person name="Doyle S."/>
        </authorList>
    </citation>
    <scope>NUCLEOTIDE SEQUENCE [LARGE SCALE GENOMIC DNA]</scope>
    <source>
        <strain evidence="8 10">NCTC11227</strain>
    </source>
</reference>
<feature type="compositionally biased region" description="Basic residues" evidence="5">
    <location>
        <begin position="7"/>
        <end position="27"/>
    </location>
</feature>
<accession>A0A378PKB7</accession>
<dbReference type="KEGG" id="moi:MOVS_02605"/>
<dbReference type="Proteomes" id="UP000076765">
    <property type="component" value="Chromosome"/>
</dbReference>
<evidence type="ECO:0000313" key="8">
    <source>
        <dbReference type="EMBL" id="STY86560.1"/>
    </source>
</evidence>
<dbReference type="EMBL" id="UGPW01000001">
    <property type="protein sequence ID" value="STY86560.1"/>
    <property type="molecule type" value="Genomic_DNA"/>
</dbReference>
<protein>
    <submittedName>
        <fullName evidence="8">Membrane-bound lysozyme-inhibitor of c-type lysozyme</fullName>
    </submittedName>
</protein>
<gene>
    <name evidence="7" type="ORF">MOVS_02605</name>
    <name evidence="8" type="ORF">NCTC11227_00547</name>
</gene>
<name>A0A378PKB7_9GAMM</name>
<evidence type="ECO:0000256" key="3">
    <source>
        <dbReference type="ARBA" id="ARBA00023139"/>
    </source>
</evidence>
<evidence type="ECO:0000259" key="6">
    <source>
        <dbReference type="Pfam" id="PF09864"/>
    </source>
</evidence>
<dbReference type="AlphaFoldDB" id="A0A378PKB7"/>
<keyword evidence="2" id="KW-0472">Membrane</keyword>
<evidence type="ECO:0000256" key="2">
    <source>
        <dbReference type="ARBA" id="ARBA00023136"/>
    </source>
</evidence>
<dbReference type="InterPro" id="IPR036328">
    <property type="entry name" value="MliC_sf"/>
</dbReference>
<feature type="region of interest" description="Disordered" evidence="5">
    <location>
        <begin position="1"/>
        <end position="27"/>
    </location>
</feature>
<feature type="domain" description="C-type lysozyme inhibitor" evidence="6">
    <location>
        <begin position="33"/>
        <end position="108"/>
    </location>
</feature>
<dbReference type="InterPro" id="IPR018660">
    <property type="entry name" value="MliC"/>
</dbReference>
<keyword evidence="9" id="KW-1185">Reference proteome</keyword>
<reference evidence="7 9" key="1">
    <citation type="submission" date="2015-04" db="EMBL/GenBank/DDBJ databases">
        <authorList>
            <person name="Calcutt M.J."/>
            <person name="Foecking M.F."/>
        </authorList>
    </citation>
    <scope>NUCLEOTIDE SEQUENCE [LARGE SCALE GENOMIC DNA]</scope>
    <source>
        <strain evidence="7 9">199/55</strain>
    </source>
</reference>
<dbReference type="Pfam" id="PF09864">
    <property type="entry name" value="MliC"/>
    <property type="match status" value="1"/>
</dbReference>
<keyword evidence="4" id="KW-0449">Lipoprotein</keyword>
<evidence type="ECO:0000256" key="1">
    <source>
        <dbReference type="ARBA" id="ARBA00022729"/>
    </source>
</evidence>
<evidence type="ECO:0000256" key="5">
    <source>
        <dbReference type="SAM" id="MobiDB-lite"/>
    </source>
</evidence>
<organism evidence="8 10">
    <name type="scientific">Moraxella ovis</name>
    <dbReference type="NCBI Taxonomy" id="29433"/>
    <lineage>
        <taxon>Bacteria</taxon>
        <taxon>Pseudomonadati</taxon>
        <taxon>Pseudomonadota</taxon>
        <taxon>Gammaproteobacteria</taxon>
        <taxon>Moraxellales</taxon>
        <taxon>Moraxellaceae</taxon>
        <taxon>Moraxella</taxon>
    </lineage>
</organism>
<keyword evidence="1" id="KW-0732">Signal</keyword>
<dbReference type="Gene3D" id="2.40.128.200">
    <property type="match status" value="1"/>
</dbReference>
<dbReference type="RefSeq" id="WP_063513637.1">
    <property type="nucleotide sequence ID" value="NZ_CP011158.1"/>
</dbReference>
<evidence type="ECO:0000313" key="10">
    <source>
        <dbReference type="Proteomes" id="UP000255102"/>
    </source>
</evidence>
<dbReference type="SUPFAM" id="SSF141488">
    <property type="entry name" value="YdhA-like"/>
    <property type="match status" value="1"/>
</dbReference>
<sequence length="191" mass="21719">MHDAHKGMKGHHKHGGKHHKHKDGKRKGNLQAYQCESDAAVMVHQLPKQDKALLKVNTPSWNLNNTRLEMIAATTGSGKRFVNETNPTSKYEWPQKGDMGVLSVTINDKIHSLNCEKTEFPLQPHGKHPKRRTRTDGSTCRSSILIGINPQINKRRKIIASFVYSKFKTLLRFGLAFHWRLTDLFPVSNPP</sequence>
<proteinExistence type="predicted"/>
<dbReference type="Proteomes" id="UP000255102">
    <property type="component" value="Unassembled WGS sequence"/>
</dbReference>
<evidence type="ECO:0000313" key="7">
    <source>
        <dbReference type="EMBL" id="ANB91060.1"/>
    </source>
</evidence>
<evidence type="ECO:0000256" key="4">
    <source>
        <dbReference type="ARBA" id="ARBA00023288"/>
    </source>
</evidence>
<keyword evidence="3" id="KW-0564">Palmitate</keyword>